<sequence>QDLLCRFHIGDVRDLYAHFVTGVKDSVVVIWADIVDELEFYIQLFEIGNGFIGVPHVAKDVSEKMIGPDSLKITSSYESGGFKEIRFGWKSGFIRTVIPTGSAYFDISGGAWYSLDEPEGWGGWYWDRQ</sequence>
<comment type="caution">
    <text evidence="1">The sequence shown here is derived from an EMBL/GenBank/DDBJ whole genome shotgun (WGS) entry which is preliminary data.</text>
</comment>
<name>A0A0F8ZQD6_9ZZZZ</name>
<reference evidence="1" key="1">
    <citation type="journal article" date="2015" name="Nature">
        <title>Complex archaea that bridge the gap between prokaryotes and eukaryotes.</title>
        <authorList>
            <person name="Spang A."/>
            <person name="Saw J.H."/>
            <person name="Jorgensen S.L."/>
            <person name="Zaremba-Niedzwiedzka K."/>
            <person name="Martijn J."/>
            <person name="Lind A.E."/>
            <person name="van Eijk R."/>
            <person name="Schleper C."/>
            <person name="Guy L."/>
            <person name="Ettema T.J."/>
        </authorList>
    </citation>
    <scope>NUCLEOTIDE SEQUENCE</scope>
</reference>
<organism evidence="1">
    <name type="scientific">marine sediment metagenome</name>
    <dbReference type="NCBI Taxonomy" id="412755"/>
    <lineage>
        <taxon>unclassified sequences</taxon>
        <taxon>metagenomes</taxon>
        <taxon>ecological metagenomes</taxon>
    </lineage>
</organism>
<evidence type="ECO:0000313" key="1">
    <source>
        <dbReference type="EMBL" id="KKK96082.1"/>
    </source>
</evidence>
<gene>
    <name evidence="1" type="ORF">LCGC14_2666330</name>
</gene>
<proteinExistence type="predicted"/>
<dbReference type="EMBL" id="LAZR01046634">
    <property type="protein sequence ID" value="KKK96082.1"/>
    <property type="molecule type" value="Genomic_DNA"/>
</dbReference>
<accession>A0A0F8ZQD6</accession>
<protein>
    <submittedName>
        <fullName evidence="1">Uncharacterized protein</fullName>
    </submittedName>
</protein>
<dbReference type="AlphaFoldDB" id="A0A0F8ZQD6"/>
<feature type="non-terminal residue" evidence="1">
    <location>
        <position position="1"/>
    </location>
</feature>